<organism evidence="9 10">
    <name type="scientific">Dendroctonus ponderosae</name>
    <name type="common">Mountain pine beetle</name>
    <dbReference type="NCBI Taxonomy" id="77166"/>
    <lineage>
        <taxon>Eukaryota</taxon>
        <taxon>Metazoa</taxon>
        <taxon>Ecdysozoa</taxon>
        <taxon>Arthropoda</taxon>
        <taxon>Hexapoda</taxon>
        <taxon>Insecta</taxon>
        <taxon>Pterygota</taxon>
        <taxon>Neoptera</taxon>
        <taxon>Endopterygota</taxon>
        <taxon>Coleoptera</taxon>
        <taxon>Polyphaga</taxon>
        <taxon>Cucujiformia</taxon>
        <taxon>Curculionidae</taxon>
        <taxon>Scolytinae</taxon>
        <taxon>Dendroctonus</taxon>
    </lineage>
</organism>
<dbReference type="GO" id="GO:0032922">
    <property type="term" value="P:circadian regulation of gene expression"/>
    <property type="evidence" value="ECO:0007669"/>
    <property type="project" value="TreeGrafter"/>
</dbReference>
<evidence type="ECO:0000313" key="10">
    <source>
        <dbReference type="Proteomes" id="UP000019118"/>
    </source>
</evidence>
<dbReference type="Proteomes" id="UP000019118">
    <property type="component" value="Unassembled WGS sequence"/>
</dbReference>
<feature type="region of interest" description="Disordered" evidence="7">
    <location>
        <begin position="975"/>
        <end position="1006"/>
    </location>
</feature>
<dbReference type="EnsemblMetazoa" id="XM_019907887.1">
    <property type="protein sequence ID" value="XP_019763446.1"/>
    <property type="gene ID" value="LOC109539844"/>
</dbReference>
<dbReference type="InterPro" id="IPR022728">
    <property type="entry name" value="Period_circadian-like_C"/>
</dbReference>
<dbReference type="AlphaFoldDB" id="A0AAR5PRM2"/>
<reference evidence="9" key="2">
    <citation type="submission" date="2024-08" db="UniProtKB">
        <authorList>
            <consortium name="EnsemblMetazoa"/>
        </authorList>
    </citation>
    <scope>IDENTIFICATION</scope>
</reference>
<dbReference type="KEGG" id="dpa:109539844"/>
<dbReference type="GO" id="GO:0043153">
    <property type="term" value="P:entrainment of circadian clock by photoperiod"/>
    <property type="evidence" value="ECO:0007669"/>
    <property type="project" value="TreeGrafter"/>
</dbReference>
<dbReference type="InterPro" id="IPR050760">
    <property type="entry name" value="Period_circadian_regulator"/>
</dbReference>
<feature type="domain" description="PAS" evidence="8">
    <location>
        <begin position="355"/>
        <end position="401"/>
    </location>
</feature>
<comment type="subcellular location">
    <subcellularLocation>
        <location evidence="1">Nucleus</location>
    </subcellularLocation>
</comment>
<feature type="compositionally biased region" description="Basic and acidic residues" evidence="7">
    <location>
        <begin position="692"/>
        <end position="704"/>
    </location>
</feature>
<dbReference type="GO" id="GO:0005634">
    <property type="term" value="C:nucleus"/>
    <property type="evidence" value="ECO:0007669"/>
    <property type="project" value="UniProtKB-SubCell"/>
</dbReference>
<feature type="compositionally biased region" description="Low complexity" evidence="7">
    <location>
        <begin position="26"/>
        <end position="46"/>
    </location>
</feature>
<evidence type="ECO:0000259" key="8">
    <source>
        <dbReference type="PROSITE" id="PS50112"/>
    </source>
</evidence>
<dbReference type="Pfam" id="PF00989">
    <property type="entry name" value="PAS"/>
    <property type="match status" value="1"/>
</dbReference>
<keyword evidence="4" id="KW-0090">Biological rhythms</keyword>
<feature type="compositionally biased region" description="Polar residues" evidence="7">
    <location>
        <begin position="975"/>
        <end position="992"/>
    </location>
</feature>
<dbReference type="GO" id="GO:0000122">
    <property type="term" value="P:negative regulation of transcription by RNA polymerase II"/>
    <property type="evidence" value="ECO:0007669"/>
    <property type="project" value="TreeGrafter"/>
</dbReference>
<feature type="compositionally biased region" description="Polar residues" evidence="7">
    <location>
        <begin position="757"/>
        <end position="769"/>
    </location>
</feature>
<evidence type="ECO:0000256" key="1">
    <source>
        <dbReference type="ARBA" id="ARBA00004123"/>
    </source>
</evidence>
<reference evidence="10" key="1">
    <citation type="journal article" date="2013" name="Genome Biol.">
        <title>Draft genome of the mountain pine beetle, Dendroctonus ponderosae Hopkins, a major forest pest.</title>
        <authorList>
            <person name="Keeling C.I."/>
            <person name="Yuen M.M."/>
            <person name="Liao N.Y."/>
            <person name="Docking T.R."/>
            <person name="Chan S.K."/>
            <person name="Taylor G.A."/>
            <person name="Palmquist D.L."/>
            <person name="Jackman S.D."/>
            <person name="Nguyen A."/>
            <person name="Li M."/>
            <person name="Henderson H."/>
            <person name="Janes J.K."/>
            <person name="Zhao Y."/>
            <person name="Pandoh P."/>
            <person name="Moore R."/>
            <person name="Sperling F.A."/>
            <person name="Huber D.P."/>
            <person name="Birol I."/>
            <person name="Jones S.J."/>
            <person name="Bohlmann J."/>
        </authorList>
    </citation>
    <scope>NUCLEOTIDE SEQUENCE</scope>
</reference>
<dbReference type="InterPro" id="IPR035965">
    <property type="entry name" value="PAS-like_dom_sf"/>
</dbReference>
<accession>A0AAR5PRM2</accession>
<sequence length="1113" mass="123588">MESESGTNNTKISDSGYSNSCSNTTSQGSASSKSRHSGGSNSSRSSGYGGTANPNENNESSHLQAAKPSKEHKKTGQTSSTLPAQTDDLQPVTALSDGITEETSSARTSLGVESTPYLSDVDLSIQENVDFGSKKPEPILDDDMHDTQDEKETTTIHEDQGFLDSSADHVEPVAQTVENQIVEFFPKADLLASGQCEVNDGFCCVISMHDGLVLYTTPSITSILGFPEDTWLGHSFIDFVHPKDRDTFSTKVSTSVGLPLIDSNGKDVRNCFYVCLRRHTSSEVPLLEKPISYQAFNLTVTIKQMTESPESGLADHNNCMFLFIIAVPVISAYKVPKERKMSSKFGMRHTASCIISYVDPDVVTNFGFLPQDMLGKSVFDFYHPEDMPFLKEVYKSVMKTCQINGSVFRSKPYRFMVQNGCFALIETEWSSVINPWSKRMECVISLHQVLEGPLNPNVFDLATDIELKAISSHVISQGKVLQAEILQLLTVELPKPVEICKQEVSRRCKNLASFVESFISTTKLEIEVPQEFNESFSERDSVMLGEISPHHDFCDSKSSSETPPSYNQLNYNENITRFFQSNPNTSATYGENQFASNAIELIYRKKEDEVSDCVPINPKCLSPLQNCENSRYGSAGNLSSGSTPNLESEITSGTNMTSDDYKAPQLTASVLVRHNEDMEKIMIQKHKKERSHFKDREAKKSHQKLEKHTNEMFMESANEHHQGVKRSGRHLIEDREGCKIFKQNGHNELFENPGPSFYSNAQMSSSAESPSHPHRSDLLTNALNMWSPFPVPVAHNAKVALNQGVLPVYYVPTIVPPGPQVSQRNQVQYLPAGVLSNYAPGIFPPPILCPTIPILSLQNVPLGPEAGHLRNIDPTYDRAAYLDSRLHPSDGSQQFDAGIQRLSGSGPQCYRPSSQATSVKAEPGSRIGSIASASVVNKLPEPILRPNKLVSSYRPNRMEEESSCYSSSYSSFLKTDTGSRSNDDSASCNNTNRTDDEMVNSQRQVCPLRKREPPWLESMTLTPDVIYRYQMSVKNIDDILKMDLNALKQIEQPVMVNDQLQQLYIEMELEGLSKALTLEEERLSSSSSSSGDILENNAGATNLNRKRPYSSFW</sequence>
<name>A0AAR5PRM2_DENPD</name>
<keyword evidence="2" id="KW-0597">Phosphoprotein</keyword>
<dbReference type="Gene3D" id="1.20.5.770">
    <property type="entry name" value="Single helix bin"/>
    <property type="match status" value="1"/>
</dbReference>
<feature type="compositionally biased region" description="Polar residues" evidence="7">
    <location>
        <begin position="635"/>
        <end position="658"/>
    </location>
</feature>
<dbReference type="PANTHER" id="PTHR11269">
    <property type="entry name" value="PERIOD CIRCADIAN PROTEIN"/>
    <property type="match status" value="1"/>
</dbReference>
<feature type="region of interest" description="Disordered" evidence="7">
    <location>
        <begin position="685"/>
        <end position="704"/>
    </location>
</feature>
<dbReference type="CDD" id="cd00130">
    <property type="entry name" value="PAS"/>
    <property type="match status" value="2"/>
</dbReference>
<feature type="region of interest" description="Disordered" evidence="7">
    <location>
        <begin position="635"/>
        <end position="660"/>
    </location>
</feature>
<feature type="compositionally biased region" description="Polar residues" evidence="7">
    <location>
        <begin position="1"/>
        <end position="25"/>
    </location>
</feature>
<evidence type="ECO:0000256" key="3">
    <source>
        <dbReference type="ARBA" id="ARBA00022737"/>
    </source>
</evidence>
<dbReference type="PROSITE" id="PS50112">
    <property type="entry name" value="PAS"/>
    <property type="match status" value="2"/>
</dbReference>
<dbReference type="GO" id="GO:0000976">
    <property type="term" value="F:transcription cis-regulatory region binding"/>
    <property type="evidence" value="ECO:0007669"/>
    <property type="project" value="TreeGrafter"/>
</dbReference>
<protein>
    <recommendedName>
        <fullName evidence="6">Period circadian protein</fullName>
    </recommendedName>
</protein>
<feature type="compositionally biased region" description="Polar residues" evidence="7">
    <location>
        <begin position="902"/>
        <end position="918"/>
    </location>
</feature>
<dbReference type="CTD" id="31251"/>
<proteinExistence type="predicted"/>
<dbReference type="SMART" id="SM00091">
    <property type="entry name" value="PAS"/>
    <property type="match status" value="2"/>
</dbReference>
<evidence type="ECO:0000256" key="4">
    <source>
        <dbReference type="ARBA" id="ARBA00023108"/>
    </source>
</evidence>
<dbReference type="FunFam" id="3.30.450.20:FF:000066">
    <property type="entry name" value="Period circadian protein"/>
    <property type="match status" value="1"/>
</dbReference>
<feature type="domain" description="PAS" evidence="8">
    <location>
        <begin position="210"/>
        <end position="256"/>
    </location>
</feature>
<evidence type="ECO:0000256" key="6">
    <source>
        <dbReference type="ARBA" id="ARBA00040849"/>
    </source>
</evidence>
<dbReference type="SUPFAM" id="SSF55785">
    <property type="entry name" value="PYP-like sensor domain (PAS domain)"/>
    <property type="match status" value="2"/>
</dbReference>
<feature type="compositionally biased region" description="Polar residues" evidence="7">
    <location>
        <begin position="52"/>
        <end position="63"/>
    </location>
</feature>
<feature type="region of interest" description="Disordered" evidence="7">
    <location>
        <begin position="885"/>
        <end position="924"/>
    </location>
</feature>
<evidence type="ECO:0000313" key="9">
    <source>
        <dbReference type="EnsemblMetazoa" id="XP_019763446.1"/>
    </source>
</evidence>
<dbReference type="GO" id="GO:0001222">
    <property type="term" value="F:transcription corepressor binding"/>
    <property type="evidence" value="ECO:0007669"/>
    <property type="project" value="TreeGrafter"/>
</dbReference>
<evidence type="ECO:0000256" key="7">
    <source>
        <dbReference type="SAM" id="MobiDB-lite"/>
    </source>
</evidence>
<dbReference type="InterPro" id="IPR000014">
    <property type="entry name" value="PAS"/>
</dbReference>
<dbReference type="Pfam" id="PF14598">
    <property type="entry name" value="PAS_11"/>
    <property type="match status" value="1"/>
</dbReference>
<feature type="region of interest" description="Disordered" evidence="7">
    <location>
        <begin position="751"/>
        <end position="776"/>
    </location>
</feature>
<feature type="region of interest" description="Disordered" evidence="7">
    <location>
        <begin position="1"/>
        <end position="90"/>
    </location>
</feature>
<evidence type="ECO:0000256" key="2">
    <source>
        <dbReference type="ARBA" id="ARBA00022553"/>
    </source>
</evidence>
<dbReference type="InterPro" id="IPR013767">
    <property type="entry name" value="PAS_fold"/>
</dbReference>
<keyword evidence="10" id="KW-1185">Reference proteome</keyword>
<evidence type="ECO:0000256" key="5">
    <source>
        <dbReference type="ARBA" id="ARBA00023242"/>
    </source>
</evidence>
<feature type="compositionally biased region" description="Polar residues" evidence="7">
    <location>
        <begin position="76"/>
        <end position="88"/>
    </location>
</feature>
<dbReference type="GO" id="GO:0005737">
    <property type="term" value="C:cytoplasm"/>
    <property type="evidence" value="ECO:0007669"/>
    <property type="project" value="TreeGrafter"/>
</dbReference>
<keyword evidence="5" id="KW-0539">Nucleus</keyword>
<dbReference type="Gene3D" id="3.30.450.20">
    <property type="entry name" value="PAS domain"/>
    <property type="match status" value="2"/>
</dbReference>
<dbReference type="EnsemblMetazoa" id="XM_019907888.1">
    <property type="protein sequence ID" value="XP_019763447.1"/>
    <property type="gene ID" value="LOC109539844"/>
</dbReference>
<dbReference type="PANTHER" id="PTHR11269:SF16">
    <property type="entry name" value="PERIOD CIRCADIAN PROTEIN"/>
    <property type="match status" value="1"/>
</dbReference>
<keyword evidence="3" id="KW-0677">Repeat</keyword>
<dbReference type="GeneID" id="109539844"/>
<dbReference type="Pfam" id="PF12114">
    <property type="entry name" value="Period_C"/>
    <property type="match status" value="1"/>
</dbReference>